<dbReference type="EMBL" id="PTIW01000020">
    <property type="protein sequence ID" value="PPK60520.1"/>
    <property type="molecule type" value="Genomic_DNA"/>
</dbReference>
<organism evidence="2 3">
    <name type="scientific">Malaciobacter marinus</name>
    <dbReference type="NCBI Taxonomy" id="505249"/>
    <lineage>
        <taxon>Bacteria</taxon>
        <taxon>Pseudomonadati</taxon>
        <taxon>Campylobacterota</taxon>
        <taxon>Epsilonproteobacteria</taxon>
        <taxon>Campylobacterales</taxon>
        <taxon>Arcobacteraceae</taxon>
        <taxon>Malaciobacter</taxon>
    </lineage>
</organism>
<feature type="domain" description="CRISPR-associated protein Cas6 C-terminal" evidence="1">
    <location>
        <begin position="156"/>
        <end position="270"/>
    </location>
</feature>
<comment type="caution">
    <text evidence="2">The sequence shown here is derived from an EMBL/GenBank/DDBJ whole genome shotgun (WGS) entry which is preliminary data.</text>
</comment>
<dbReference type="AlphaFoldDB" id="A0AB36ZX09"/>
<dbReference type="Proteomes" id="UP000239861">
    <property type="component" value="Unassembled WGS sequence"/>
</dbReference>
<protein>
    <submittedName>
        <fullName evidence="2">Uncharacterized protein DUF2276</fullName>
    </submittedName>
</protein>
<evidence type="ECO:0000313" key="3">
    <source>
        <dbReference type="Proteomes" id="UP000239861"/>
    </source>
</evidence>
<evidence type="ECO:0000259" key="1">
    <source>
        <dbReference type="Pfam" id="PF10040"/>
    </source>
</evidence>
<evidence type="ECO:0000313" key="2">
    <source>
        <dbReference type="EMBL" id="PPK60520.1"/>
    </source>
</evidence>
<gene>
    <name evidence="2" type="ORF">B0F89_12024</name>
</gene>
<name>A0AB36ZX09_9BACT</name>
<reference evidence="2 3" key="1">
    <citation type="submission" date="2018-02" db="EMBL/GenBank/DDBJ databases">
        <title>Subsurface microbial communities from deep shales in Ohio and West Virginia, USA.</title>
        <authorList>
            <person name="Wrighton K."/>
        </authorList>
    </citation>
    <scope>NUCLEOTIDE SEQUENCE [LARGE SCALE GENOMIC DNA]</scope>
    <source>
        <strain evidence="2 3">MARC-MIP3H16</strain>
    </source>
</reference>
<accession>A0AB36ZX09</accession>
<dbReference type="RefSeq" id="WP_104412457.1">
    <property type="nucleotide sequence ID" value="NZ_PTIW01000020.1"/>
</dbReference>
<dbReference type="Gene3D" id="3.30.70.1900">
    <property type="match status" value="1"/>
</dbReference>
<sequence length="275" mass="32525">MNYSKIKIKIISKDKPPYFMGSQLRGAFGYGLKKVVCINPSFNCDNCFSKKDCIYYNFFEEKNTYHKYRFDIELNKQNYEFSLYLFSEACEKIPYILSAFHETFTKIGFGKEKKLFEDFEIFLNKKLVYKDNKFNLPKKFTKKFKKTDNFSKNIVLNILTPIRMKKDSIYIYDDKLDLHDILLSIYKRSITIKNKKFKRIELQDDYKIINKTLSKKYLTRYSGIQKKSMNFNGVMGSIVITNLNKQSYNLLKLGEIIGVGKQTVFGLGKIEIKEI</sequence>
<proteinExistence type="predicted"/>
<dbReference type="Pfam" id="PF10040">
    <property type="entry name" value="CRISPR_Cas6"/>
    <property type="match status" value="1"/>
</dbReference>
<dbReference type="InterPro" id="IPR019267">
    <property type="entry name" value="CRISPR-assoc_Cas6_C"/>
</dbReference>